<dbReference type="GO" id="GO:0008934">
    <property type="term" value="F:inositol monophosphate 1-phosphatase activity"/>
    <property type="evidence" value="ECO:0007669"/>
    <property type="project" value="TreeGrafter"/>
</dbReference>
<keyword evidence="2 5" id="KW-0479">Metal-binding</keyword>
<feature type="binding site" evidence="5">
    <location>
        <position position="93"/>
    </location>
    <ligand>
        <name>Mg(2+)</name>
        <dbReference type="ChEBI" id="CHEBI:18420"/>
        <label>2</label>
    </ligand>
</feature>
<dbReference type="PRINTS" id="PR00377">
    <property type="entry name" value="IMPHPHTASES"/>
</dbReference>
<dbReference type="SUPFAM" id="SSF56655">
    <property type="entry name" value="Carbohydrate phosphatase"/>
    <property type="match status" value="1"/>
</dbReference>
<sequence length="278" mass="31065">MIETLKKYLAIQPIVPYRRLKEVNDKRLNTKLEFAKTVVRDAGAYLKAHLADDLEISEKTHFDDLVTNLDGEVQDAIIAKIQETFPDDHILAEENDVRHDINDGNVWVLDPIDGTTNFIVQKDNFAVMLAYYESGVGKLGIILDVMNDNLYWGDGQTSYRNSTELQLTAKPLAQSLIGVSAYMYRTNAGGLFDLSHKCLGVRAIGSAGIEYTNILDGKIWGYFSNLSPWDYAAGAVLIAPFGYTTLKLDGSPLDFQGRQMVMSIPENYRIVLSETKSI</sequence>
<evidence type="ECO:0000313" key="7">
    <source>
        <dbReference type="Proteomes" id="UP000242246"/>
    </source>
</evidence>
<dbReference type="PANTHER" id="PTHR20854:SF4">
    <property type="entry name" value="INOSITOL-1-MONOPHOSPHATASE-RELATED"/>
    <property type="match status" value="1"/>
</dbReference>
<dbReference type="GO" id="GO:0006020">
    <property type="term" value="P:inositol metabolic process"/>
    <property type="evidence" value="ECO:0007669"/>
    <property type="project" value="TreeGrafter"/>
</dbReference>
<dbReference type="EMBL" id="JXJX01000006">
    <property type="protein sequence ID" value="PCS06957.1"/>
    <property type="molecule type" value="Genomic_DNA"/>
</dbReference>
<dbReference type="InterPro" id="IPR000760">
    <property type="entry name" value="Inositol_monophosphatase-like"/>
</dbReference>
<reference evidence="6 7" key="1">
    <citation type="submission" date="2014-12" db="EMBL/GenBank/DDBJ databases">
        <title>Draft genome sequences of 10 type strains of Lactococcus.</title>
        <authorList>
            <person name="Sun Z."/>
            <person name="Zhong Z."/>
            <person name="Liu W."/>
            <person name="Zhang W."/>
            <person name="Zhang H."/>
        </authorList>
    </citation>
    <scope>NUCLEOTIDE SEQUENCE [LARGE SCALE GENOMIC DNA]</scope>
    <source>
        <strain evidence="6 7">DSM 20686</strain>
    </source>
</reference>
<evidence type="ECO:0000313" key="6">
    <source>
        <dbReference type="EMBL" id="PCS06957.1"/>
    </source>
</evidence>
<keyword evidence="4 5" id="KW-0460">Magnesium</keyword>
<feature type="binding site" evidence="5">
    <location>
        <position position="112"/>
    </location>
    <ligand>
        <name>Mg(2+)</name>
        <dbReference type="ChEBI" id="CHEBI:18420"/>
        <label>1</label>
        <note>catalytic</note>
    </ligand>
</feature>
<protein>
    <submittedName>
        <fullName evidence="6">Inositol-1-monophosphatase</fullName>
    </submittedName>
</protein>
<name>A0A2A5S0C4_9LACT</name>
<dbReference type="GO" id="GO:0007165">
    <property type="term" value="P:signal transduction"/>
    <property type="evidence" value="ECO:0007669"/>
    <property type="project" value="TreeGrafter"/>
</dbReference>
<evidence type="ECO:0000256" key="1">
    <source>
        <dbReference type="ARBA" id="ARBA00001946"/>
    </source>
</evidence>
<dbReference type="CDD" id="cd01637">
    <property type="entry name" value="IMPase_like"/>
    <property type="match status" value="1"/>
</dbReference>
<comment type="caution">
    <text evidence="6">The sequence shown here is derived from an EMBL/GenBank/DDBJ whole genome shotgun (WGS) entry which is preliminary data.</text>
</comment>
<accession>A0A2A5S0C4</accession>
<dbReference type="Gene3D" id="3.30.540.10">
    <property type="entry name" value="Fructose-1,6-Bisphosphatase, subunit A, domain 1"/>
    <property type="match status" value="1"/>
</dbReference>
<organism evidence="6 7">
    <name type="scientific">Pseudolactococcus plantarum</name>
    <dbReference type="NCBI Taxonomy" id="1365"/>
    <lineage>
        <taxon>Bacteria</taxon>
        <taxon>Bacillati</taxon>
        <taxon>Bacillota</taxon>
        <taxon>Bacilli</taxon>
        <taxon>Lactobacillales</taxon>
        <taxon>Streptococcaceae</taxon>
        <taxon>Pseudolactococcus</taxon>
    </lineage>
</organism>
<dbReference type="STRING" id="1348632.GCA_001591745_00799"/>
<proteinExistence type="predicted"/>
<keyword evidence="7" id="KW-1185">Reference proteome</keyword>
<dbReference type="PANTHER" id="PTHR20854">
    <property type="entry name" value="INOSITOL MONOPHOSPHATASE"/>
    <property type="match status" value="1"/>
</dbReference>
<evidence type="ECO:0000256" key="3">
    <source>
        <dbReference type="ARBA" id="ARBA00022801"/>
    </source>
</evidence>
<gene>
    <name evidence="6" type="ORF">RU87_GL001417</name>
</gene>
<dbReference type="GO" id="GO:0046872">
    <property type="term" value="F:metal ion binding"/>
    <property type="evidence" value="ECO:0007669"/>
    <property type="project" value="UniProtKB-KW"/>
</dbReference>
<dbReference type="Gene3D" id="3.40.190.80">
    <property type="match status" value="1"/>
</dbReference>
<feature type="binding site" evidence="5">
    <location>
        <position position="113"/>
    </location>
    <ligand>
        <name>Mg(2+)</name>
        <dbReference type="ChEBI" id="CHEBI:18420"/>
        <label>1</label>
        <note>catalytic</note>
    </ligand>
</feature>
<evidence type="ECO:0000256" key="5">
    <source>
        <dbReference type="PIRSR" id="PIRSR600760-2"/>
    </source>
</evidence>
<feature type="binding site" evidence="5">
    <location>
        <position position="110"/>
    </location>
    <ligand>
        <name>Mg(2+)</name>
        <dbReference type="ChEBI" id="CHEBI:18420"/>
        <label>1</label>
        <note>catalytic</note>
    </ligand>
</feature>
<evidence type="ECO:0000256" key="4">
    <source>
        <dbReference type="ARBA" id="ARBA00022842"/>
    </source>
</evidence>
<dbReference type="Proteomes" id="UP000242246">
    <property type="component" value="Unassembled WGS sequence"/>
</dbReference>
<evidence type="ECO:0000256" key="2">
    <source>
        <dbReference type="ARBA" id="ARBA00022723"/>
    </source>
</evidence>
<dbReference type="AlphaFoldDB" id="A0A2A5S0C4"/>
<dbReference type="FunFam" id="3.30.540.10:FF:000003">
    <property type="entry name" value="Inositol-1-monophosphatase"/>
    <property type="match status" value="1"/>
</dbReference>
<dbReference type="Pfam" id="PF00459">
    <property type="entry name" value="Inositol_P"/>
    <property type="match status" value="1"/>
</dbReference>
<comment type="cofactor">
    <cofactor evidence="1 5">
        <name>Mg(2+)</name>
        <dbReference type="ChEBI" id="CHEBI:18420"/>
    </cofactor>
</comment>
<feature type="binding site" evidence="5">
    <location>
        <position position="230"/>
    </location>
    <ligand>
        <name>Mg(2+)</name>
        <dbReference type="ChEBI" id="CHEBI:18420"/>
        <label>1</label>
        <note>catalytic</note>
    </ligand>
</feature>
<keyword evidence="3" id="KW-0378">Hydrolase</keyword>